<evidence type="ECO:0000313" key="2">
    <source>
        <dbReference type="Proteomes" id="UP000178448"/>
    </source>
</evidence>
<evidence type="ECO:0000313" key="1">
    <source>
        <dbReference type="EMBL" id="OGG04772.1"/>
    </source>
</evidence>
<organism evidence="1 2">
    <name type="scientific">Candidatus Gottesmanbacteria bacterium RBG_16_52_11</name>
    <dbReference type="NCBI Taxonomy" id="1798374"/>
    <lineage>
        <taxon>Bacteria</taxon>
        <taxon>Candidatus Gottesmaniibacteriota</taxon>
    </lineage>
</organism>
<name>A0A1F5YY06_9BACT</name>
<dbReference type="STRING" id="1798374.A2Z33_05665"/>
<comment type="caution">
    <text evidence="1">The sequence shown here is derived from an EMBL/GenBank/DDBJ whole genome shotgun (WGS) entry which is preliminary data.</text>
</comment>
<dbReference type="Proteomes" id="UP000178448">
    <property type="component" value="Unassembled WGS sequence"/>
</dbReference>
<gene>
    <name evidence="1" type="ORF">A2Z33_05665</name>
</gene>
<proteinExistence type="predicted"/>
<accession>A0A1F5YY06</accession>
<dbReference type="Pfam" id="PF13376">
    <property type="entry name" value="OmdA"/>
    <property type="match status" value="1"/>
</dbReference>
<protein>
    <recommendedName>
        <fullName evidence="3">Bacteriocin-protection protein, YdeI/OmpD-associated family</fullName>
    </recommendedName>
</protein>
<dbReference type="AlphaFoldDB" id="A0A1F5YY06"/>
<dbReference type="EMBL" id="MFJD01000001">
    <property type="protein sequence ID" value="OGG04772.1"/>
    <property type="molecule type" value="Genomic_DNA"/>
</dbReference>
<evidence type="ECO:0008006" key="3">
    <source>
        <dbReference type="Google" id="ProtNLM"/>
    </source>
</evidence>
<reference evidence="1 2" key="1">
    <citation type="journal article" date="2016" name="Nat. Commun.">
        <title>Thousands of microbial genomes shed light on interconnected biogeochemical processes in an aquifer system.</title>
        <authorList>
            <person name="Anantharaman K."/>
            <person name="Brown C.T."/>
            <person name="Hug L.A."/>
            <person name="Sharon I."/>
            <person name="Castelle C.J."/>
            <person name="Probst A.J."/>
            <person name="Thomas B.C."/>
            <person name="Singh A."/>
            <person name="Wilkins M.J."/>
            <person name="Karaoz U."/>
            <person name="Brodie E.L."/>
            <person name="Williams K.H."/>
            <person name="Hubbard S.S."/>
            <person name="Banfield J.F."/>
        </authorList>
    </citation>
    <scope>NUCLEOTIDE SEQUENCE [LARGE SCALE GENOMIC DNA]</scope>
</reference>
<sequence length="188" mass="22051">MSASEKLYIKTRNEWRSWLQRNHKSKEGIWFIYYKKHTGKPSVPYAEAVEEAICFGWIDGQIKKIDDEKYMQRYSPRTSKSVWSEINVERAKKMIKQGVMAESGLKAFREGTKTNKRVPSSKNFSVPAYFKEAITKNKIAWENFQKFSPSSKLAYVYWVGTAKTDETRQKRIKKSVEQLAKNKKFGEL</sequence>